<dbReference type="Proteomes" id="UP000298663">
    <property type="component" value="Unassembled WGS sequence"/>
</dbReference>
<reference evidence="1 2" key="2">
    <citation type="journal article" date="2019" name="G3 (Bethesda)">
        <title>Hybrid Assembly of the Genome of the Entomopathogenic Nematode Steinernema carpocapsae Identifies the X-Chromosome.</title>
        <authorList>
            <person name="Serra L."/>
            <person name="Macchietto M."/>
            <person name="Macias-Munoz A."/>
            <person name="McGill C.J."/>
            <person name="Rodriguez I.M."/>
            <person name="Rodriguez B."/>
            <person name="Murad R."/>
            <person name="Mortazavi A."/>
        </authorList>
    </citation>
    <scope>NUCLEOTIDE SEQUENCE [LARGE SCALE GENOMIC DNA]</scope>
    <source>
        <strain evidence="1 2">ALL</strain>
    </source>
</reference>
<comment type="caution">
    <text evidence="1">The sequence shown here is derived from an EMBL/GenBank/DDBJ whole genome shotgun (WGS) entry which is preliminary data.</text>
</comment>
<gene>
    <name evidence="1" type="ORF">L596_023448</name>
</gene>
<evidence type="ECO:0000313" key="1">
    <source>
        <dbReference type="EMBL" id="TKR67271.1"/>
    </source>
</evidence>
<reference evidence="1 2" key="1">
    <citation type="journal article" date="2015" name="Genome Biol.">
        <title>Comparative genomics of Steinernema reveals deeply conserved gene regulatory networks.</title>
        <authorList>
            <person name="Dillman A.R."/>
            <person name="Macchietto M."/>
            <person name="Porter C.F."/>
            <person name="Rogers A."/>
            <person name="Williams B."/>
            <person name="Antoshechkin I."/>
            <person name="Lee M.M."/>
            <person name="Goodwin Z."/>
            <person name="Lu X."/>
            <person name="Lewis E.E."/>
            <person name="Goodrich-Blair H."/>
            <person name="Stock S.P."/>
            <person name="Adams B.J."/>
            <person name="Sternberg P.W."/>
            <person name="Mortazavi A."/>
        </authorList>
    </citation>
    <scope>NUCLEOTIDE SEQUENCE [LARGE SCALE GENOMIC DNA]</scope>
    <source>
        <strain evidence="1 2">ALL</strain>
    </source>
</reference>
<keyword evidence="2" id="KW-1185">Reference proteome</keyword>
<dbReference type="EMBL" id="AZBU02000008">
    <property type="protein sequence ID" value="TKR67271.1"/>
    <property type="molecule type" value="Genomic_DNA"/>
</dbReference>
<organism evidence="1 2">
    <name type="scientific">Steinernema carpocapsae</name>
    <name type="common">Entomopathogenic nematode</name>
    <dbReference type="NCBI Taxonomy" id="34508"/>
    <lineage>
        <taxon>Eukaryota</taxon>
        <taxon>Metazoa</taxon>
        <taxon>Ecdysozoa</taxon>
        <taxon>Nematoda</taxon>
        <taxon>Chromadorea</taxon>
        <taxon>Rhabditida</taxon>
        <taxon>Tylenchina</taxon>
        <taxon>Panagrolaimomorpha</taxon>
        <taxon>Strongyloidoidea</taxon>
        <taxon>Steinernematidae</taxon>
        <taxon>Steinernema</taxon>
    </lineage>
</organism>
<dbReference type="AlphaFoldDB" id="A0A4U5MDQ5"/>
<sequence>MSKRFAEEKLVPPTTKQECRAAMNHIQQGRYGAQQYAPWLQVRETLHCGTGVYAKVTIPADTYPCDYASSDMRPISVERHRSILRQLLVRTLF</sequence>
<evidence type="ECO:0000313" key="2">
    <source>
        <dbReference type="Proteomes" id="UP000298663"/>
    </source>
</evidence>
<accession>A0A4U5MDQ5</accession>
<protein>
    <submittedName>
        <fullName evidence="1">Uncharacterized protein</fullName>
    </submittedName>
</protein>
<proteinExistence type="predicted"/>
<name>A0A4U5MDQ5_STECR</name>